<proteinExistence type="predicted"/>
<keyword evidence="2" id="KW-1185">Reference proteome</keyword>
<comment type="caution">
    <text evidence="1">The sequence shown here is derived from an EMBL/GenBank/DDBJ whole genome shotgun (WGS) entry which is preliminary data.</text>
</comment>
<reference evidence="1 2" key="1">
    <citation type="journal article" date="2024" name="J Genomics">
        <title>Draft genome sequencing and assembly of Favolaschia claudopus CIRM-BRFM 2984 isolated from oak limbs.</title>
        <authorList>
            <person name="Navarro D."/>
            <person name="Drula E."/>
            <person name="Chaduli D."/>
            <person name="Cazenave R."/>
            <person name="Ahrendt S."/>
            <person name="Wang J."/>
            <person name="Lipzen A."/>
            <person name="Daum C."/>
            <person name="Barry K."/>
            <person name="Grigoriev I.V."/>
            <person name="Favel A."/>
            <person name="Rosso M.N."/>
            <person name="Martin F."/>
        </authorList>
    </citation>
    <scope>NUCLEOTIDE SEQUENCE [LARGE SCALE GENOMIC DNA]</scope>
    <source>
        <strain evidence="1 2">CIRM-BRFM 2984</strain>
    </source>
</reference>
<dbReference type="EMBL" id="JAWWNJ010000149">
    <property type="protein sequence ID" value="KAK6981631.1"/>
    <property type="molecule type" value="Genomic_DNA"/>
</dbReference>
<organism evidence="1 2">
    <name type="scientific">Favolaschia claudopus</name>
    <dbReference type="NCBI Taxonomy" id="2862362"/>
    <lineage>
        <taxon>Eukaryota</taxon>
        <taxon>Fungi</taxon>
        <taxon>Dikarya</taxon>
        <taxon>Basidiomycota</taxon>
        <taxon>Agaricomycotina</taxon>
        <taxon>Agaricomycetes</taxon>
        <taxon>Agaricomycetidae</taxon>
        <taxon>Agaricales</taxon>
        <taxon>Marasmiineae</taxon>
        <taxon>Mycenaceae</taxon>
        <taxon>Favolaschia</taxon>
    </lineage>
</organism>
<dbReference type="AlphaFoldDB" id="A0AAV9ZHW8"/>
<evidence type="ECO:0008006" key="3">
    <source>
        <dbReference type="Google" id="ProtNLM"/>
    </source>
</evidence>
<evidence type="ECO:0000313" key="2">
    <source>
        <dbReference type="Proteomes" id="UP001362999"/>
    </source>
</evidence>
<protein>
    <recommendedName>
        <fullName evidence="3">Mediator of RNA polymerase II transcription subunit 13</fullName>
    </recommendedName>
</protein>
<gene>
    <name evidence="1" type="ORF">R3P38DRAFT_2808097</name>
</gene>
<dbReference type="Proteomes" id="UP001362999">
    <property type="component" value="Unassembled WGS sequence"/>
</dbReference>
<name>A0AAV9ZHW8_9AGAR</name>
<sequence length="351" mass="37609">MGDGGSGQEALCLHVLDVEAITKATITLCSFSRSDDDLKVDDDDETTPTERGQRLLRSTTLQASPPLLLSSLSHTHQHPLPELPALFILFKFRPCGNIVHLDIRYAAPVLTERRSALGLWANDNLNEGAGIEVEWMRMLEMLGSQGYRVHSPLSFLLVLHKTQNKSPLPREMQEASLQDILLGIAGFVNSPVAANGNNGEPAGSVTAFFNEAATPTSIDGEPIVGGEEGGVYFNQAAAGAPAPIVEEEARDDWEDSTTQTNTDADGDADMEIVVTASGLTPFPALALASVAPTKIWTAALPLMPPAPTPTPVMPGGLPSAEWTADREGNGKREAKEKGVTLWIYHDEGKRL</sequence>
<accession>A0AAV9ZHW8</accession>
<evidence type="ECO:0000313" key="1">
    <source>
        <dbReference type="EMBL" id="KAK6981631.1"/>
    </source>
</evidence>